<evidence type="ECO:0000313" key="4">
    <source>
        <dbReference type="EMBL" id="GGL19747.1"/>
    </source>
</evidence>
<dbReference type="InterPro" id="IPR055568">
    <property type="entry name" value="DUF7144"/>
</dbReference>
<proteinExistence type="predicted"/>
<dbReference type="Pfam" id="PF23636">
    <property type="entry name" value="DUF7144"/>
    <property type="match status" value="1"/>
</dbReference>
<protein>
    <recommendedName>
        <fullName evidence="3">DUF7144 domain-containing protein</fullName>
    </recommendedName>
</protein>
<evidence type="ECO:0000313" key="5">
    <source>
        <dbReference type="Proteomes" id="UP000638263"/>
    </source>
</evidence>
<dbReference type="EMBL" id="BMMH01000007">
    <property type="protein sequence ID" value="GGL19747.1"/>
    <property type="molecule type" value="Genomic_DNA"/>
</dbReference>
<feature type="transmembrane region" description="Helical" evidence="2">
    <location>
        <begin position="129"/>
        <end position="148"/>
    </location>
</feature>
<organism evidence="4 5">
    <name type="scientific">Nocardia jinanensis</name>
    <dbReference type="NCBI Taxonomy" id="382504"/>
    <lineage>
        <taxon>Bacteria</taxon>
        <taxon>Bacillati</taxon>
        <taxon>Actinomycetota</taxon>
        <taxon>Actinomycetes</taxon>
        <taxon>Mycobacteriales</taxon>
        <taxon>Nocardiaceae</taxon>
        <taxon>Nocardia</taxon>
    </lineage>
</organism>
<feature type="compositionally biased region" description="Low complexity" evidence="1">
    <location>
        <begin position="1"/>
        <end position="24"/>
    </location>
</feature>
<accession>A0A917RQ98</accession>
<reference evidence="4" key="1">
    <citation type="journal article" date="2014" name="Int. J. Syst. Evol. Microbiol.">
        <title>Complete genome sequence of Corynebacterium casei LMG S-19264T (=DSM 44701T), isolated from a smear-ripened cheese.</title>
        <authorList>
            <consortium name="US DOE Joint Genome Institute (JGI-PGF)"/>
            <person name="Walter F."/>
            <person name="Albersmeier A."/>
            <person name="Kalinowski J."/>
            <person name="Ruckert C."/>
        </authorList>
    </citation>
    <scope>NUCLEOTIDE SEQUENCE</scope>
    <source>
        <strain evidence="4">CGMCC 4.3508</strain>
    </source>
</reference>
<evidence type="ECO:0000256" key="1">
    <source>
        <dbReference type="SAM" id="MobiDB-lite"/>
    </source>
</evidence>
<keyword evidence="2" id="KW-0812">Transmembrane</keyword>
<reference evidence="4" key="2">
    <citation type="submission" date="2020-09" db="EMBL/GenBank/DDBJ databases">
        <authorList>
            <person name="Sun Q."/>
            <person name="Zhou Y."/>
        </authorList>
    </citation>
    <scope>NUCLEOTIDE SEQUENCE</scope>
    <source>
        <strain evidence="4">CGMCC 4.3508</strain>
    </source>
</reference>
<feature type="transmembrane region" description="Helical" evidence="2">
    <location>
        <begin position="104"/>
        <end position="123"/>
    </location>
</feature>
<name>A0A917RQ98_9NOCA</name>
<feature type="domain" description="DUF7144" evidence="3">
    <location>
        <begin position="38"/>
        <end position="149"/>
    </location>
</feature>
<evidence type="ECO:0000259" key="3">
    <source>
        <dbReference type="Pfam" id="PF23636"/>
    </source>
</evidence>
<dbReference type="Proteomes" id="UP000638263">
    <property type="component" value="Unassembled WGS sequence"/>
</dbReference>
<evidence type="ECO:0000256" key="2">
    <source>
        <dbReference type="SAM" id="Phobius"/>
    </source>
</evidence>
<sequence>MTTDPTAPAAGRTAATGAHATGTGERPVKQAVAGGTSMAAAALLLVSGFITLFQGISAAANDDVFVAGPNYVYELDLTSWGWIHIVFGILLILTGLALFTGALWARITAIGLVSLSIVANFLWIPWYPLWSILIIAIDIVIIWAIATWDTDRV</sequence>
<keyword evidence="2" id="KW-0472">Membrane</keyword>
<feature type="transmembrane region" description="Helical" evidence="2">
    <location>
        <begin position="80"/>
        <end position="99"/>
    </location>
</feature>
<keyword evidence="2" id="KW-1133">Transmembrane helix</keyword>
<comment type="caution">
    <text evidence="4">The sequence shown here is derived from an EMBL/GenBank/DDBJ whole genome shotgun (WGS) entry which is preliminary data.</text>
</comment>
<feature type="transmembrane region" description="Helical" evidence="2">
    <location>
        <begin position="39"/>
        <end position="60"/>
    </location>
</feature>
<dbReference type="AlphaFoldDB" id="A0A917RQ98"/>
<feature type="region of interest" description="Disordered" evidence="1">
    <location>
        <begin position="1"/>
        <end position="25"/>
    </location>
</feature>
<keyword evidence="5" id="KW-1185">Reference proteome</keyword>
<gene>
    <name evidence="4" type="ORF">GCM10011588_38040</name>
</gene>